<dbReference type="InterPro" id="IPR017850">
    <property type="entry name" value="Alkaline_phosphatase_core_sf"/>
</dbReference>
<keyword evidence="2" id="KW-0479">Metal-binding</keyword>
<dbReference type="PANTHER" id="PTHR42693:SF43">
    <property type="entry name" value="BLL2667 PROTEIN"/>
    <property type="match status" value="1"/>
</dbReference>
<keyword evidence="4" id="KW-0106">Calcium</keyword>
<evidence type="ECO:0000256" key="2">
    <source>
        <dbReference type="ARBA" id="ARBA00022723"/>
    </source>
</evidence>
<organism evidence="6 7">
    <name type="scientific">Sphingomonas lycopersici</name>
    <dbReference type="NCBI Taxonomy" id="2951807"/>
    <lineage>
        <taxon>Bacteria</taxon>
        <taxon>Pseudomonadati</taxon>
        <taxon>Pseudomonadota</taxon>
        <taxon>Alphaproteobacteria</taxon>
        <taxon>Sphingomonadales</taxon>
        <taxon>Sphingomonadaceae</taxon>
        <taxon>Sphingomonas</taxon>
    </lineage>
</organism>
<evidence type="ECO:0000256" key="3">
    <source>
        <dbReference type="ARBA" id="ARBA00022801"/>
    </source>
</evidence>
<evidence type="ECO:0000313" key="7">
    <source>
        <dbReference type="Proteomes" id="UP001165565"/>
    </source>
</evidence>
<dbReference type="CDD" id="cd16025">
    <property type="entry name" value="PAS_like"/>
    <property type="match status" value="1"/>
</dbReference>
<dbReference type="AlphaFoldDB" id="A0AA41ZF02"/>
<name>A0AA41ZF02_9SPHN</name>
<comment type="caution">
    <text evidence="6">The sequence shown here is derived from an EMBL/GenBank/DDBJ whole genome shotgun (WGS) entry which is preliminary data.</text>
</comment>
<protein>
    <submittedName>
        <fullName evidence="6">Arylsulfatase</fullName>
    </submittedName>
</protein>
<dbReference type="PANTHER" id="PTHR42693">
    <property type="entry name" value="ARYLSULFATASE FAMILY MEMBER"/>
    <property type="match status" value="1"/>
</dbReference>
<dbReference type="GO" id="GO:0016787">
    <property type="term" value="F:hydrolase activity"/>
    <property type="evidence" value="ECO:0007669"/>
    <property type="project" value="UniProtKB-KW"/>
</dbReference>
<gene>
    <name evidence="6" type="ORF">NEE01_11495</name>
</gene>
<sequence>MTFADSTPAFPRPVQAPAGAPNVLLILTDDVGFAAASAFGGPVPTPALDQLAANGLRYTRFHTTAMCSPTRAALLTGRNHHAVGNGIVSDTGSGYPGYWSVIPRSAATVAQVLRLNGYDTAFIGKHHNLPQGGDDANSGSFDLWPTGLGFQYFYGFVGGDTNQWRPTLYRGTSPVAMPPMTTTLDHYLAQDLIHWIHGQKAAAPDKPFFAYLAPGSAHAPHQAPAEWIARFKGKFDSGWDQLREDSLARQKAGGIVPVDTALTPRPKEIPAWSSLSPDEQRVYAHMMEVFAGMLAYQDDQIGAVLDELKRMGQLDNTLVVFIEGDNGASPEGALTGSTNELGALANAMKEDTRWLLSQMPRMGGPDSYEIYPVGWAWATNAPFQWTKQVGSHLGGTRNGMVVSWPARIRDKGGIRTQFGHVNDIMPTILEAAGIAMPDVVDGVRQQKIDGTSLVYSFDAPQAPERHVRQYFEMLGNRAIYDHGWLASTTPGRLPWKMGGSGGLPTDYKWELYDLTKDFSQAHDLAAAEPARVAALRAEWDAEAKTNNVYPLDDRQGTIRALGAMPPPKPRAYVYWGADISVAQSKAPPINVRGFAIDADIDVPKDGARGVLIASGSRFAGWSFGFDNGRPFVVHAASQKPDDQFRIAAAARVAPGRHKLDYAYKPDGMPGQGGTMTISIDGREVARGRIGRTAFVAAGLGETFDIGRDTGATVVDLPGGTRFNGAIARIEVGIR</sequence>
<evidence type="ECO:0000313" key="6">
    <source>
        <dbReference type="EMBL" id="MCW6535406.1"/>
    </source>
</evidence>
<dbReference type="SUPFAM" id="SSF53649">
    <property type="entry name" value="Alkaline phosphatase-like"/>
    <property type="match status" value="1"/>
</dbReference>
<dbReference type="Proteomes" id="UP001165565">
    <property type="component" value="Unassembled WGS sequence"/>
</dbReference>
<dbReference type="Gene3D" id="3.40.720.10">
    <property type="entry name" value="Alkaline Phosphatase, subunit A"/>
    <property type="match status" value="1"/>
</dbReference>
<proteinExistence type="inferred from homology"/>
<dbReference type="EMBL" id="JANFAV010000007">
    <property type="protein sequence ID" value="MCW6535406.1"/>
    <property type="molecule type" value="Genomic_DNA"/>
</dbReference>
<comment type="similarity">
    <text evidence="1">Belongs to the sulfatase family.</text>
</comment>
<keyword evidence="7" id="KW-1185">Reference proteome</keyword>
<evidence type="ECO:0000259" key="5">
    <source>
        <dbReference type="Pfam" id="PF00884"/>
    </source>
</evidence>
<dbReference type="GO" id="GO:0046872">
    <property type="term" value="F:metal ion binding"/>
    <property type="evidence" value="ECO:0007669"/>
    <property type="project" value="UniProtKB-KW"/>
</dbReference>
<dbReference type="InterPro" id="IPR050738">
    <property type="entry name" value="Sulfatase"/>
</dbReference>
<dbReference type="Gene3D" id="3.30.1120.10">
    <property type="match status" value="1"/>
</dbReference>
<dbReference type="PROSITE" id="PS00523">
    <property type="entry name" value="SULFATASE_1"/>
    <property type="match status" value="1"/>
</dbReference>
<dbReference type="InterPro" id="IPR000917">
    <property type="entry name" value="Sulfatase_N"/>
</dbReference>
<dbReference type="Pfam" id="PF00884">
    <property type="entry name" value="Sulfatase"/>
    <property type="match status" value="1"/>
</dbReference>
<dbReference type="InterPro" id="IPR024607">
    <property type="entry name" value="Sulfatase_CS"/>
</dbReference>
<evidence type="ECO:0000256" key="1">
    <source>
        <dbReference type="ARBA" id="ARBA00008779"/>
    </source>
</evidence>
<feature type="domain" description="Sulfatase N-terminal" evidence="5">
    <location>
        <begin position="21"/>
        <end position="434"/>
    </location>
</feature>
<keyword evidence="3" id="KW-0378">Hydrolase</keyword>
<evidence type="ECO:0000256" key="4">
    <source>
        <dbReference type="ARBA" id="ARBA00022837"/>
    </source>
</evidence>
<accession>A0AA41ZF02</accession>
<reference evidence="6" key="1">
    <citation type="submission" date="2022-06" db="EMBL/GenBank/DDBJ databases">
        <title>Sphingomonas sp. nov. isolated from rhizosphere soil of tomato.</title>
        <authorList>
            <person name="Dong H."/>
            <person name="Gao R."/>
        </authorList>
    </citation>
    <scope>NUCLEOTIDE SEQUENCE</scope>
    <source>
        <strain evidence="6">MMSM24</strain>
    </source>
</reference>